<proteinExistence type="inferred from homology"/>
<name>A0A4Q7KHC5_9PSEU</name>
<reference evidence="4 5" key="1">
    <citation type="submission" date="2019-02" db="EMBL/GenBank/DDBJ databases">
        <title>Genomic Encyclopedia of Type Strains, Phase IV (KMG-IV): sequencing the most valuable type-strain genomes for metagenomic binning, comparative biology and taxonomic classification.</title>
        <authorList>
            <person name="Goeker M."/>
        </authorList>
    </citation>
    <scope>NUCLEOTIDE SEQUENCE [LARGE SCALE GENOMIC DNA]</scope>
    <source>
        <strain evidence="4 5">DSM 101727</strain>
    </source>
</reference>
<dbReference type="Proteomes" id="UP000294257">
    <property type="component" value="Unassembled WGS sequence"/>
</dbReference>
<evidence type="ECO:0000313" key="5">
    <source>
        <dbReference type="Proteomes" id="UP000294257"/>
    </source>
</evidence>
<dbReference type="PANTHER" id="PTHR30535">
    <property type="entry name" value="VITAMIN B12-BINDING PROTEIN"/>
    <property type="match status" value="1"/>
</dbReference>
<organism evidence="4 5">
    <name type="scientific">Herbihabitans rhizosphaerae</name>
    <dbReference type="NCBI Taxonomy" id="1872711"/>
    <lineage>
        <taxon>Bacteria</taxon>
        <taxon>Bacillati</taxon>
        <taxon>Actinomycetota</taxon>
        <taxon>Actinomycetes</taxon>
        <taxon>Pseudonocardiales</taxon>
        <taxon>Pseudonocardiaceae</taxon>
        <taxon>Herbihabitans</taxon>
    </lineage>
</organism>
<evidence type="ECO:0000313" key="4">
    <source>
        <dbReference type="EMBL" id="RZS32258.1"/>
    </source>
</evidence>
<dbReference type="Gene3D" id="3.40.50.1980">
    <property type="entry name" value="Nitrogenase molybdenum iron protein domain"/>
    <property type="match status" value="2"/>
</dbReference>
<dbReference type="EMBL" id="SGWQ01000013">
    <property type="protein sequence ID" value="RZS32258.1"/>
    <property type="molecule type" value="Genomic_DNA"/>
</dbReference>
<gene>
    <name evidence="4" type="ORF">EV193_113102</name>
</gene>
<dbReference type="SUPFAM" id="SSF53807">
    <property type="entry name" value="Helical backbone' metal receptor"/>
    <property type="match status" value="1"/>
</dbReference>
<feature type="chain" id="PRO_5038581306" evidence="2">
    <location>
        <begin position="21"/>
        <end position="349"/>
    </location>
</feature>
<protein>
    <submittedName>
        <fullName evidence="4">Iron complex transport system substrate-binding protein</fullName>
    </submittedName>
</protein>
<feature type="signal peptide" evidence="2">
    <location>
        <begin position="1"/>
        <end position="20"/>
    </location>
</feature>
<evidence type="ECO:0000259" key="3">
    <source>
        <dbReference type="PROSITE" id="PS50983"/>
    </source>
</evidence>
<dbReference type="RefSeq" id="WP_207222847.1">
    <property type="nucleotide sequence ID" value="NZ_SGWQ01000013.1"/>
</dbReference>
<keyword evidence="5" id="KW-1185">Reference proteome</keyword>
<comment type="caution">
    <text evidence="4">The sequence shown here is derived from an EMBL/GenBank/DDBJ whole genome shotgun (WGS) entry which is preliminary data.</text>
</comment>
<evidence type="ECO:0000256" key="1">
    <source>
        <dbReference type="ARBA" id="ARBA00008814"/>
    </source>
</evidence>
<evidence type="ECO:0000256" key="2">
    <source>
        <dbReference type="SAM" id="SignalP"/>
    </source>
</evidence>
<feature type="domain" description="Fe/B12 periplasmic-binding" evidence="3">
    <location>
        <begin position="62"/>
        <end position="348"/>
    </location>
</feature>
<dbReference type="Pfam" id="PF01497">
    <property type="entry name" value="Peripla_BP_2"/>
    <property type="match status" value="1"/>
</dbReference>
<keyword evidence="2" id="KW-0732">Signal</keyword>
<comment type="similarity">
    <text evidence="1">Belongs to the bacterial solute-binding protein 8 family.</text>
</comment>
<dbReference type="PROSITE" id="PS50983">
    <property type="entry name" value="FE_B12_PBP"/>
    <property type="match status" value="1"/>
</dbReference>
<dbReference type="InterPro" id="IPR002491">
    <property type="entry name" value="ABC_transptr_periplasmic_BD"/>
</dbReference>
<dbReference type="PROSITE" id="PS51257">
    <property type="entry name" value="PROKAR_LIPOPROTEIN"/>
    <property type="match status" value="1"/>
</dbReference>
<dbReference type="PANTHER" id="PTHR30535:SF7">
    <property type="entry name" value="IRON(III) DICITRATE-BINDING PROTEIN"/>
    <property type="match status" value="1"/>
</dbReference>
<sequence>MTLRKIAAVLAALSVGAVLAGCGAASNDAGARPVSAGEGVTKYPLTVENCGKKVTYGATPRRVVTMNQAAAEILIHLGVGGRIVGTGYEIDQIPPEIAGEYQKIPKLSAHGQEIKHEALLQAQPDFAYASFASFFTPAQSGERDVLHGLGVPTYLTEFDCVYHQSVAGARFELLFDEYRNLARIFDVPAAGNKLIAEQQAVINSGLETAKGIKAAKDPLTVMWFYSTFGGKPWAAGTGGLPQHVSEMVGVKNVFDDASTKWPEVSWDSVAARDPDVIVIADLTRGEPGDTAKEKIDLLKKDPLTSKLEAVANDRFVIIPGRYMDPSYGSAYAVPALAKGLVELVQRGLR</sequence>
<dbReference type="InterPro" id="IPR050902">
    <property type="entry name" value="ABC_Transporter_SBP"/>
</dbReference>
<accession>A0A4Q7KHC5</accession>
<dbReference type="AlphaFoldDB" id="A0A4Q7KHC5"/>